<dbReference type="EMBL" id="CM037156">
    <property type="protein sequence ID" value="KAH7838112.1"/>
    <property type="molecule type" value="Genomic_DNA"/>
</dbReference>
<protein>
    <submittedName>
        <fullName evidence="1">Uncharacterized protein</fullName>
    </submittedName>
</protein>
<name>A0ACB7XBH7_9ERIC</name>
<gene>
    <name evidence="1" type="ORF">Vadar_022214</name>
</gene>
<dbReference type="Proteomes" id="UP000828048">
    <property type="component" value="Chromosome 6"/>
</dbReference>
<evidence type="ECO:0000313" key="1">
    <source>
        <dbReference type="EMBL" id="KAH7838112.1"/>
    </source>
</evidence>
<sequence length="95" mass="10240">MIQQLETTLRSGVVPHAPQLWPPTQVETSRSTVSVNKSVASSRYNSTTSEVKVEEGKGKVKSEDQDNRVPPAVKLTGAQEPSSVNRVEGDHLGDA</sequence>
<comment type="caution">
    <text evidence="1">The sequence shown here is derived from an EMBL/GenBank/DDBJ whole genome shotgun (WGS) entry which is preliminary data.</text>
</comment>
<accession>A0ACB7XBH7</accession>
<evidence type="ECO:0000313" key="2">
    <source>
        <dbReference type="Proteomes" id="UP000828048"/>
    </source>
</evidence>
<keyword evidence="2" id="KW-1185">Reference proteome</keyword>
<reference evidence="1 2" key="1">
    <citation type="journal article" date="2021" name="Hortic Res">
        <title>High-quality reference genome and annotation aids understanding of berry development for evergreen blueberry (Vaccinium darrowii).</title>
        <authorList>
            <person name="Yu J."/>
            <person name="Hulse-Kemp A.M."/>
            <person name="Babiker E."/>
            <person name="Staton M."/>
        </authorList>
    </citation>
    <scope>NUCLEOTIDE SEQUENCE [LARGE SCALE GENOMIC DNA]</scope>
    <source>
        <strain evidence="2">cv. NJ 8807/NJ 8810</strain>
        <tissue evidence="1">Young leaf</tissue>
    </source>
</reference>
<proteinExistence type="predicted"/>
<organism evidence="1 2">
    <name type="scientific">Vaccinium darrowii</name>
    <dbReference type="NCBI Taxonomy" id="229202"/>
    <lineage>
        <taxon>Eukaryota</taxon>
        <taxon>Viridiplantae</taxon>
        <taxon>Streptophyta</taxon>
        <taxon>Embryophyta</taxon>
        <taxon>Tracheophyta</taxon>
        <taxon>Spermatophyta</taxon>
        <taxon>Magnoliopsida</taxon>
        <taxon>eudicotyledons</taxon>
        <taxon>Gunneridae</taxon>
        <taxon>Pentapetalae</taxon>
        <taxon>asterids</taxon>
        <taxon>Ericales</taxon>
        <taxon>Ericaceae</taxon>
        <taxon>Vaccinioideae</taxon>
        <taxon>Vaccinieae</taxon>
        <taxon>Vaccinium</taxon>
    </lineage>
</organism>